<evidence type="ECO:0000256" key="2">
    <source>
        <dbReference type="PIRSR" id="PIRSR640198-3"/>
    </source>
</evidence>
<dbReference type="Gene3D" id="1.10.3290.10">
    <property type="entry name" value="Fido-like domain"/>
    <property type="match status" value="1"/>
</dbReference>
<dbReference type="InterPro" id="IPR036597">
    <property type="entry name" value="Fido-like_dom_sf"/>
</dbReference>
<dbReference type="EMBL" id="MFQN01000033">
    <property type="protein sequence ID" value="OGH73935.1"/>
    <property type="molecule type" value="Genomic_DNA"/>
</dbReference>
<keyword evidence="1" id="KW-0067">ATP-binding</keyword>
<dbReference type="Gene3D" id="1.10.10.10">
    <property type="entry name" value="Winged helix-like DNA-binding domain superfamily/Winged helix DNA-binding domain"/>
    <property type="match status" value="1"/>
</dbReference>
<dbReference type="Pfam" id="PF02661">
    <property type="entry name" value="Fic"/>
    <property type="match status" value="1"/>
</dbReference>
<dbReference type="SUPFAM" id="SSF140931">
    <property type="entry name" value="Fic-like"/>
    <property type="match status" value="1"/>
</dbReference>
<dbReference type="AlphaFoldDB" id="A0A1F6MQI7"/>
<dbReference type="PROSITE" id="PS51459">
    <property type="entry name" value="FIDO"/>
    <property type="match status" value="1"/>
</dbReference>
<dbReference type="InterPro" id="IPR036388">
    <property type="entry name" value="WH-like_DNA-bd_sf"/>
</dbReference>
<comment type="caution">
    <text evidence="5">The sequence shown here is derived from an EMBL/GenBank/DDBJ whole genome shotgun (WGS) entry which is preliminary data.</text>
</comment>
<dbReference type="SUPFAM" id="SSF46785">
    <property type="entry name" value="Winged helix' DNA-binding domain"/>
    <property type="match status" value="1"/>
</dbReference>
<dbReference type="InterPro" id="IPR040198">
    <property type="entry name" value="Fido_containing"/>
</dbReference>
<sequence length="347" mass="40319">MLTQRQNAILEYLQKTKKAQQSAILTFIATRFDKVSKPTILRDIEALLSSGLVEKSGKGRGVVYLSKNKNPFLFHFDADSYFKTPQDQREIKKQFNWEVFDYPKDFFTASEFKRLETANNEYQKKRAKMNVASLRKEFERLTIELSWKSSHLEGNTYSLLETETLIKESREAEGHTKEEAVMILNHKHALDYILKSSEQFKILKGTQVRAVHSLLIKDLGIPDDFRSILVRITGTNYQPLDNRFQIEDAVKKIVEIINKEKNPAVKALLAVSFISYTQPFVDGNKRTSRLIANAMLLANDWCPMSLRSMDETAYKKAMLLFYEQNSLDYLKQLFIEQFEFAVENYFG</sequence>
<dbReference type="Proteomes" id="UP000178347">
    <property type="component" value="Unassembled WGS sequence"/>
</dbReference>
<feature type="coiled-coil region" evidence="3">
    <location>
        <begin position="112"/>
        <end position="144"/>
    </location>
</feature>
<feature type="binding site" evidence="1">
    <location>
        <begin position="282"/>
        <end position="289"/>
    </location>
    <ligand>
        <name>ATP</name>
        <dbReference type="ChEBI" id="CHEBI:30616"/>
    </ligand>
</feature>
<evidence type="ECO:0000259" key="4">
    <source>
        <dbReference type="PROSITE" id="PS51459"/>
    </source>
</evidence>
<evidence type="ECO:0000256" key="1">
    <source>
        <dbReference type="PIRSR" id="PIRSR640198-2"/>
    </source>
</evidence>
<name>A0A1F6MQI7_9BACT</name>
<organism evidence="5 6">
    <name type="scientific">Candidatus Magasanikbacteria bacterium RIFCSPLOWO2_12_FULL_43_12</name>
    <dbReference type="NCBI Taxonomy" id="1798692"/>
    <lineage>
        <taxon>Bacteria</taxon>
        <taxon>Candidatus Magasanikiibacteriota</taxon>
    </lineage>
</organism>
<evidence type="ECO:0000313" key="5">
    <source>
        <dbReference type="EMBL" id="OGH73935.1"/>
    </source>
</evidence>
<gene>
    <name evidence="5" type="ORF">A3G00_03445</name>
</gene>
<evidence type="ECO:0000256" key="3">
    <source>
        <dbReference type="SAM" id="Coils"/>
    </source>
</evidence>
<dbReference type="InterPro" id="IPR003812">
    <property type="entry name" value="Fido"/>
</dbReference>
<feature type="site" description="Important for autoinhibition of adenylyltransferase activity" evidence="2">
    <location>
        <position position="153"/>
    </location>
</feature>
<feature type="domain" description="Fido" evidence="4">
    <location>
        <begin position="203"/>
        <end position="336"/>
    </location>
</feature>
<dbReference type="PANTHER" id="PTHR13504:SF38">
    <property type="entry name" value="FIDO DOMAIN-CONTAINING PROTEIN"/>
    <property type="match status" value="1"/>
</dbReference>
<dbReference type="PANTHER" id="PTHR13504">
    <property type="entry name" value="FIDO DOMAIN-CONTAINING PROTEIN DDB_G0283145"/>
    <property type="match status" value="1"/>
</dbReference>
<protein>
    <recommendedName>
        <fullName evidence="4">Fido domain-containing protein</fullName>
    </recommendedName>
</protein>
<reference evidence="5 6" key="1">
    <citation type="journal article" date="2016" name="Nat. Commun.">
        <title>Thousands of microbial genomes shed light on interconnected biogeochemical processes in an aquifer system.</title>
        <authorList>
            <person name="Anantharaman K."/>
            <person name="Brown C.T."/>
            <person name="Hug L.A."/>
            <person name="Sharon I."/>
            <person name="Castelle C.J."/>
            <person name="Probst A.J."/>
            <person name="Thomas B.C."/>
            <person name="Singh A."/>
            <person name="Wilkins M.J."/>
            <person name="Karaoz U."/>
            <person name="Brodie E.L."/>
            <person name="Williams K.H."/>
            <person name="Hubbard S.S."/>
            <person name="Banfield J.F."/>
        </authorList>
    </citation>
    <scope>NUCLEOTIDE SEQUENCE [LARGE SCALE GENOMIC DNA]</scope>
</reference>
<proteinExistence type="predicted"/>
<dbReference type="GO" id="GO:0005524">
    <property type="term" value="F:ATP binding"/>
    <property type="evidence" value="ECO:0007669"/>
    <property type="project" value="UniProtKB-KW"/>
</dbReference>
<keyword evidence="1" id="KW-0547">Nucleotide-binding</keyword>
<dbReference type="STRING" id="1798692.A3G00_03445"/>
<evidence type="ECO:0000313" key="6">
    <source>
        <dbReference type="Proteomes" id="UP000178347"/>
    </source>
</evidence>
<dbReference type="InterPro" id="IPR036390">
    <property type="entry name" value="WH_DNA-bd_sf"/>
</dbReference>
<keyword evidence="3" id="KW-0175">Coiled coil</keyword>
<accession>A0A1F6MQI7</accession>